<evidence type="ECO:0000313" key="3">
    <source>
        <dbReference type="Proteomes" id="UP001456307"/>
    </source>
</evidence>
<keyword evidence="1" id="KW-0812">Transmembrane</keyword>
<keyword evidence="3" id="KW-1185">Reference proteome</keyword>
<evidence type="ECO:0008006" key="4">
    <source>
        <dbReference type="Google" id="ProtNLM"/>
    </source>
</evidence>
<comment type="caution">
    <text evidence="2">The sequence shown here is derived from an EMBL/GenBank/DDBJ whole genome shotgun (WGS) entry which is preliminary data.</text>
</comment>
<keyword evidence="1" id="KW-1133">Transmembrane helix</keyword>
<keyword evidence="1" id="KW-0472">Membrane</keyword>
<dbReference type="EMBL" id="JBCNVT010000001">
    <property type="protein sequence ID" value="MEO5286457.1"/>
    <property type="molecule type" value="Genomic_DNA"/>
</dbReference>
<feature type="transmembrane region" description="Helical" evidence="1">
    <location>
        <begin position="26"/>
        <end position="43"/>
    </location>
</feature>
<reference evidence="2 3" key="1">
    <citation type="submission" date="2024-04" db="EMBL/GenBank/DDBJ databases">
        <title>Limosilactobacillus allomucosae sp. nov., a novel species isolated from wild boar faecal samples as potential probiotics for domestic pigs.</title>
        <authorList>
            <person name="Chen B."/>
        </authorList>
    </citation>
    <scope>NUCLEOTIDE SEQUENCE [LARGE SCALE GENOMIC DNA]</scope>
    <source>
        <strain evidence="2 3">WILCCON 0055</strain>
    </source>
</reference>
<dbReference type="RefSeq" id="WP_347963866.1">
    <property type="nucleotide sequence ID" value="NZ_JBCNVP010000001.1"/>
</dbReference>
<dbReference type="Proteomes" id="UP001456307">
    <property type="component" value="Unassembled WGS sequence"/>
</dbReference>
<feature type="transmembrane region" description="Helical" evidence="1">
    <location>
        <begin position="468"/>
        <end position="488"/>
    </location>
</feature>
<proteinExistence type="predicted"/>
<organism evidence="2 3">
    <name type="scientific">Limosilactobacillus allomucosae</name>
    <dbReference type="NCBI Taxonomy" id="3142938"/>
    <lineage>
        <taxon>Bacteria</taxon>
        <taxon>Bacillati</taxon>
        <taxon>Bacillota</taxon>
        <taxon>Bacilli</taxon>
        <taxon>Lactobacillales</taxon>
        <taxon>Lactobacillaceae</taxon>
        <taxon>Limosilactobacillus</taxon>
    </lineage>
</organism>
<name>A0ABV0I5N2_9LACO</name>
<evidence type="ECO:0000256" key="1">
    <source>
        <dbReference type="SAM" id="Phobius"/>
    </source>
</evidence>
<protein>
    <recommendedName>
        <fullName evidence="4">Inner membrane protein yeeR</fullName>
    </recommendedName>
</protein>
<feature type="transmembrane region" description="Helical" evidence="1">
    <location>
        <begin position="508"/>
        <end position="527"/>
    </location>
</feature>
<gene>
    <name evidence="2" type="ORF">AAVZ08_07670</name>
</gene>
<accession>A0ABV0I5N2</accession>
<sequence length="731" mass="81302">MEHLLLIAFLTGGYYAGKMIFGNNRVAGWIGVAITILLLFSLVQDNLPLFYGLIRIVFYISLISIVVRWVHSYSKTNKEIRAWRKADYPKTNPYKFSTDLTQAIYESENEKNDIPYNRVAAFNDGNDILTENDGVIPVYYDAKPADNEMAFREFGTLITTKGVLYKKQVEDPKTKDSKNKSYIVETTILPFFNAYKATFDEENDLLTIYYADRKKKTLNGCGNGKLVYNAFTTAINNGWSRDSEKILEKTWAAQAETLKDIDKVVKKAENDIKIQEANHLNTKSATLSLDQLSKLNEQFKVHQLNARFGASQGHGHAAEQANWVIDFFRGLNPSAEGYTNEASGADRVRQVSGEMIQTKYLNSAKNSVNNFFKKGYVHNGKMMTLEVPKDQYKEAVGLMRQKIADGQVPNETNPNNAVKYVKKGVLTYRQSKVAQLSIFDRNSTIKQGNQEIQVSFAEKLVFSAGTDFLTGAAAAAPMAIVNFAWIYLNNRWQGVDNNTARKNAMVGLAKPMLISGLMYTVASQFAGSKMGEKAVANLSQSLGKKVGRDVIAKRAMTTLTVVVAVGPDVVNCLVGRISFQQLIKNTAVTGTGMVVGGALGSAIPVVGTLVGSAIGGIVAKKILDHFSEDDSAIMARIAKEEFIEVVMFMPLDKEEFNDIAQTVFDPKEAPKLFKTMFQNGGRDPEGIEKSREFIDKTFENLVVSKFKERESFDDEVIEAVQDEFGSFKMAE</sequence>
<feature type="transmembrane region" description="Helical" evidence="1">
    <location>
        <begin position="49"/>
        <end position="71"/>
    </location>
</feature>
<evidence type="ECO:0000313" key="2">
    <source>
        <dbReference type="EMBL" id="MEO5286457.1"/>
    </source>
</evidence>